<dbReference type="EMBL" id="LGSZ01000007">
    <property type="protein sequence ID" value="KPH83134.1"/>
    <property type="molecule type" value="Genomic_DNA"/>
</dbReference>
<dbReference type="OrthoDB" id="9815441at2"/>
<keyword evidence="3" id="KW-1185">Reference proteome</keyword>
<organism evidence="2 3">
    <name type="scientific">Bosea vaviloviae</name>
    <dbReference type="NCBI Taxonomy" id="1526658"/>
    <lineage>
        <taxon>Bacteria</taxon>
        <taxon>Pseudomonadati</taxon>
        <taxon>Pseudomonadota</taxon>
        <taxon>Alphaproteobacteria</taxon>
        <taxon>Hyphomicrobiales</taxon>
        <taxon>Boseaceae</taxon>
        <taxon>Bosea</taxon>
    </lineage>
</organism>
<dbReference type="PANTHER" id="PTHR43798:SF33">
    <property type="entry name" value="HYDROLASE, PUTATIVE (AFU_ORTHOLOGUE AFUA_2G14860)-RELATED"/>
    <property type="match status" value="1"/>
</dbReference>
<dbReference type="InterPro" id="IPR029058">
    <property type="entry name" value="AB_hydrolase_fold"/>
</dbReference>
<dbReference type="RefSeq" id="WP_054207059.1">
    <property type="nucleotide sequence ID" value="NZ_LGSZ01000007.1"/>
</dbReference>
<dbReference type="Pfam" id="PF12697">
    <property type="entry name" value="Abhydrolase_6"/>
    <property type="match status" value="1"/>
</dbReference>
<evidence type="ECO:0000259" key="1">
    <source>
        <dbReference type="Pfam" id="PF12697"/>
    </source>
</evidence>
<dbReference type="Proteomes" id="UP000037822">
    <property type="component" value="Unassembled WGS sequence"/>
</dbReference>
<evidence type="ECO:0000313" key="3">
    <source>
        <dbReference type="Proteomes" id="UP000037822"/>
    </source>
</evidence>
<name>A0A0N1F8V8_9HYPH</name>
<protein>
    <recommendedName>
        <fullName evidence="1">AB hydrolase-1 domain-containing protein</fullName>
    </recommendedName>
</protein>
<sequence length="277" mass="30739">MAMIGIDGALVEHAWFHPVVRNDSKLKAPIVFLHHGFGCVADWKSFPSKVADATGRSALVYSRRGCGASSALPFPRTEAYLHDEASGFLPLLLDRLGMARCHLYGHSDGATIALLFASAFPDRALASVVEAPHVFAEEMTLRGFAALNERYETDATLRRKISRFHRDPDGAFYAWSNAWLLPEFRSWTIVDELALLSQPLLVIQGAVDPFGSMAHARLIAGRSGRIPIVVELARCGHSSHTESEAETLQLVTKFMEWLAPYRRRMIALVERGREVGR</sequence>
<reference evidence="2 3" key="1">
    <citation type="submission" date="2015-07" db="EMBL/GenBank/DDBJ databases">
        <title>Whole genome sequencing of Bosea vaviloviae isolated from cave pool.</title>
        <authorList>
            <person name="Tan N.E.H."/>
            <person name="Lee Y.P."/>
            <person name="Gan H.M."/>
            <person name="Barton H."/>
            <person name="Savka M.A."/>
        </authorList>
    </citation>
    <scope>NUCLEOTIDE SEQUENCE [LARGE SCALE GENOMIC DNA]</scope>
    <source>
        <strain evidence="2 3">SD260</strain>
    </source>
</reference>
<dbReference type="PATRIC" id="fig|1526658.3.peg.4338"/>
<dbReference type="InterPro" id="IPR050266">
    <property type="entry name" value="AB_hydrolase_sf"/>
</dbReference>
<dbReference type="InterPro" id="IPR000073">
    <property type="entry name" value="AB_hydrolase_1"/>
</dbReference>
<dbReference type="SUPFAM" id="SSF53474">
    <property type="entry name" value="alpha/beta-Hydrolases"/>
    <property type="match status" value="1"/>
</dbReference>
<dbReference type="AlphaFoldDB" id="A0A0N1F8V8"/>
<comment type="caution">
    <text evidence="2">The sequence shown here is derived from an EMBL/GenBank/DDBJ whole genome shotgun (WGS) entry which is preliminary data.</text>
</comment>
<feature type="domain" description="AB hydrolase-1" evidence="1">
    <location>
        <begin position="31"/>
        <end position="247"/>
    </location>
</feature>
<dbReference type="GO" id="GO:0016020">
    <property type="term" value="C:membrane"/>
    <property type="evidence" value="ECO:0007669"/>
    <property type="project" value="TreeGrafter"/>
</dbReference>
<evidence type="ECO:0000313" key="2">
    <source>
        <dbReference type="EMBL" id="KPH83134.1"/>
    </source>
</evidence>
<accession>A0A0N1F8V8</accession>
<dbReference type="Gene3D" id="3.40.50.1820">
    <property type="entry name" value="alpha/beta hydrolase"/>
    <property type="match status" value="1"/>
</dbReference>
<proteinExistence type="predicted"/>
<dbReference type="PANTHER" id="PTHR43798">
    <property type="entry name" value="MONOACYLGLYCEROL LIPASE"/>
    <property type="match status" value="1"/>
</dbReference>
<gene>
    <name evidence="2" type="ORF">AE618_00255</name>
</gene>